<feature type="region of interest" description="Disordered" evidence="14">
    <location>
        <begin position="1085"/>
        <end position="1136"/>
    </location>
</feature>
<feature type="transmembrane region" description="Helical" evidence="15">
    <location>
        <begin position="27"/>
        <end position="47"/>
    </location>
</feature>
<evidence type="ECO:0000259" key="18">
    <source>
        <dbReference type="PROSITE" id="PS50839"/>
    </source>
</evidence>
<sequence>MNAILEATPDKPSEDPPRSRWRRPGRWLMLLVAVVGVLASAAGWWWLTVKERDYVRSQFQRDARFYADSVETQLSEKQLNMRALLAFFRSSEEVTHDEFVSFGKTYLEGREQIVLVAWVPYIAQGERAAFEQRLSKELGQHVVIKELSEGNSLRPSGERPEYAPTRYMWRQQLPAEFGFDWFEIGRVARVMRHVRQRGGTEVAGPFRLPGSDDSGLLYGFVAAVVPEDTSQTEDGDGWLIGLLRMDEVIEEAMSIRPRTNLVMELIDEEEQRGDAQVLAWSVSEEEVRFDVPMNEDEAIWRGQSAADLGLVYERHLALPGPQWTIRARPTREYIVGKTDPGATVFLMSGLLVTLLSVLYVNTSLGRTERVERLVDERTASLREHREKLRTIAIEMARARQEAVEATRAKSSFLANMSHEIRTPMNGVIGMAELLTETELNSKQREYLTLLDRSARGLLALLNDILDFSKIEAGQLELDRREFRLTDTVAETLQVLATRAEKKGLELVYTASPEVPFAVIGDPDRLRQVLINLVGNAIKFTERGQIEVRVDCESCRDHQVTVHFAVRDTGVGIPKKEQKRIFEAFRQADSSSRREHEGTGLGLSISTQLVDLMGGQIELESEEGVGTEVRFSLRLELSQEHREEGEAKLLGRRVLVVDDNQVNRRLFRALLASWKVQAEVVDDVKAARERIAGSKEDFDALILDVVMPRESGLVLAREGLVLVREVLERVGHTPAVIVVSSAVAFSEAAAEEEVGQICARLSKPVKPTDLYEALVGCLLEGQKASEVTVAQSEARDGEGLCVLLVEDSEVNQKVARGLLARGNHRVELARDGQEAIDAFERDPQRFDLILMDIQMPRVDGFEATRQIRALEAESPAERTVPIVALTAHAMKGDRERMLREGMDDYLAKPLQPDELMRVIEKWRPVEGERPDEGTAGETQEHEEVDMREAKHDQRKEQSAQTPESQEASREAEGVRSGLWDPEIAAGSTGGDEDLLQELAELFVEESSDWLRELQAALGQRNAREVRRLAHTIKGSALVFGARKVGQLAEQLEMMGKDDALEQAPPRYEQLVAATAEFNAALRSELLDDADINHEETSSQNGSATSPGARADDALGAGDESDDEDDDRYPDVTPTPPR</sequence>
<dbReference type="CDD" id="cd00088">
    <property type="entry name" value="HPT"/>
    <property type="match status" value="1"/>
</dbReference>
<proteinExistence type="predicted"/>
<dbReference type="EMBL" id="SADD01000012">
    <property type="protein sequence ID" value="RVU42439.1"/>
    <property type="molecule type" value="Genomic_DNA"/>
</dbReference>
<keyword evidence="7" id="KW-0547">Nucleotide-binding</keyword>
<comment type="caution">
    <text evidence="20">The sequence shown here is derived from an EMBL/GenBank/DDBJ whole genome shotgun (WGS) entry which is preliminary data.</text>
</comment>
<dbReference type="SUPFAM" id="SSF52172">
    <property type="entry name" value="CheY-like"/>
    <property type="match status" value="2"/>
</dbReference>
<dbReference type="CDD" id="cd17546">
    <property type="entry name" value="REC_hyHK_CKI1_RcsC-like"/>
    <property type="match status" value="1"/>
</dbReference>
<dbReference type="EC" id="2.7.13.3" evidence="3"/>
<dbReference type="Pfam" id="PF00512">
    <property type="entry name" value="HisKA"/>
    <property type="match status" value="1"/>
</dbReference>
<dbReference type="InterPro" id="IPR004358">
    <property type="entry name" value="Sig_transdc_His_kin-like_C"/>
</dbReference>
<evidence type="ECO:0000259" key="17">
    <source>
        <dbReference type="PROSITE" id="PS50110"/>
    </source>
</evidence>
<evidence type="ECO:0000256" key="11">
    <source>
        <dbReference type="ARBA" id="ARBA00023136"/>
    </source>
</evidence>
<dbReference type="InterPro" id="IPR003661">
    <property type="entry name" value="HisK_dim/P_dom"/>
</dbReference>
<dbReference type="InterPro" id="IPR011006">
    <property type="entry name" value="CheY-like_superfamily"/>
</dbReference>
<name>A0ABY0CPQ4_9DELT</name>
<evidence type="ECO:0000256" key="13">
    <source>
        <dbReference type="PROSITE-ProRule" id="PRU00169"/>
    </source>
</evidence>
<dbReference type="InterPro" id="IPR042240">
    <property type="entry name" value="CHASE_sf"/>
</dbReference>
<dbReference type="SUPFAM" id="SSF55874">
    <property type="entry name" value="ATPase domain of HSP90 chaperone/DNA topoisomerase II/histidine kinase"/>
    <property type="match status" value="1"/>
</dbReference>
<dbReference type="Pfam" id="PF03924">
    <property type="entry name" value="CHASE"/>
    <property type="match status" value="1"/>
</dbReference>
<dbReference type="InterPro" id="IPR005467">
    <property type="entry name" value="His_kinase_dom"/>
</dbReference>
<dbReference type="Proteomes" id="UP000282926">
    <property type="component" value="Unassembled WGS sequence"/>
</dbReference>
<reference evidence="20 21" key="1">
    <citation type="submission" date="2019-01" db="EMBL/GenBank/DDBJ databases">
        <title>Lujinxingia litoralis gen. nov., sp. nov. and Lujinxingia sediminis gen. nov., sp. nov., new members in the order Bradymonadales, isolated from coastal sediment.</title>
        <authorList>
            <person name="Li C.-M."/>
        </authorList>
    </citation>
    <scope>NUCLEOTIDE SEQUENCE [LARGE SCALE GENOMIC DNA]</scope>
    <source>
        <strain evidence="20 21">SEH01</strain>
    </source>
</reference>
<dbReference type="CDD" id="cd00082">
    <property type="entry name" value="HisKA"/>
    <property type="match status" value="1"/>
</dbReference>
<evidence type="ECO:0000313" key="20">
    <source>
        <dbReference type="EMBL" id="RVU42439.1"/>
    </source>
</evidence>
<dbReference type="PROSITE" id="PS50839">
    <property type="entry name" value="CHASE"/>
    <property type="match status" value="1"/>
</dbReference>
<accession>A0ABY0CPQ4</accession>
<dbReference type="SMART" id="SM00387">
    <property type="entry name" value="HATPase_c"/>
    <property type="match status" value="1"/>
</dbReference>
<keyword evidence="4" id="KW-1003">Cell membrane</keyword>
<evidence type="ECO:0000256" key="15">
    <source>
        <dbReference type="SAM" id="Phobius"/>
    </source>
</evidence>
<keyword evidence="6 15" id="KW-0812">Transmembrane</keyword>
<dbReference type="PROSITE" id="PS50894">
    <property type="entry name" value="HPT"/>
    <property type="match status" value="1"/>
</dbReference>
<evidence type="ECO:0000256" key="5">
    <source>
        <dbReference type="ARBA" id="ARBA00022553"/>
    </source>
</evidence>
<feature type="compositionally biased region" description="Basic and acidic residues" evidence="14">
    <location>
        <begin position="922"/>
        <end position="956"/>
    </location>
</feature>
<gene>
    <name evidence="20" type="ORF">EA187_16310</name>
</gene>
<dbReference type="RefSeq" id="WP_127780950.1">
    <property type="nucleotide sequence ID" value="NZ_SADD01000012.1"/>
</dbReference>
<dbReference type="CDD" id="cd00156">
    <property type="entry name" value="REC"/>
    <property type="match status" value="1"/>
</dbReference>
<evidence type="ECO:0000256" key="8">
    <source>
        <dbReference type="ARBA" id="ARBA00022840"/>
    </source>
</evidence>
<comment type="subcellular location">
    <subcellularLocation>
        <location evidence="2">Cell membrane</location>
        <topology evidence="2">Multi-pass membrane protein</topology>
    </subcellularLocation>
</comment>
<evidence type="ECO:0000256" key="1">
    <source>
        <dbReference type="ARBA" id="ARBA00000085"/>
    </source>
</evidence>
<dbReference type="InterPro" id="IPR036097">
    <property type="entry name" value="HisK_dim/P_sf"/>
</dbReference>
<dbReference type="Gene3D" id="3.40.50.2300">
    <property type="match status" value="2"/>
</dbReference>
<evidence type="ECO:0000256" key="14">
    <source>
        <dbReference type="SAM" id="MobiDB-lite"/>
    </source>
</evidence>
<dbReference type="Gene3D" id="1.10.287.130">
    <property type="match status" value="1"/>
</dbReference>
<dbReference type="InterPro" id="IPR003594">
    <property type="entry name" value="HATPase_dom"/>
</dbReference>
<dbReference type="SMART" id="SM00448">
    <property type="entry name" value="REC"/>
    <property type="match status" value="2"/>
</dbReference>
<dbReference type="PROSITE" id="PS50109">
    <property type="entry name" value="HIS_KIN"/>
    <property type="match status" value="1"/>
</dbReference>
<keyword evidence="9 15" id="KW-1133">Transmembrane helix</keyword>
<dbReference type="Pfam" id="PF01627">
    <property type="entry name" value="Hpt"/>
    <property type="match status" value="1"/>
</dbReference>
<dbReference type="SMART" id="SM00073">
    <property type="entry name" value="HPT"/>
    <property type="match status" value="1"/>
</dbReference>
<evidence type="ECO:0000256" key="7">
    <source>
        <dbReference type="ARBA" id="ARBA00022741"/>
    </source>
</evidence>
<keyword evidence="8" id="KW-0067">ATP-binding</keyword>
<evidence type="ECO:0000256" key="10">
    <source>
        <dbReference type="ARBA" id="ARBA00023012"/>
    </source>
</evidence>
<feature type="domain" description="Histidine kinase" evidence="16">
    <location>
        <begin position="415"/>
        <end position="636"/>
    </location>
</feature>
<feature type="domain" description="CHASE" evidence="18">
    <location>
        <begin position="90"/>
        <end position="278"/>
    </location>
</feature>
<dbReference type="PRINTS" id="PR00344">
    <property type="entry name" value="BCTRLSENSOR"/>
</dbReference>
<feature type="modified residue" description="4-aspartylphosphate" evidence="13">
    <location>
        <position position="851"/>
    </location>
</feature>
<dbReference type="SUPFAM" id="SSF47226">
    <property type="entry name" value="Histidine-containing phosphotransfer domain, HPT domain"/>
    <property type="match status" value="1"/>
</dbReference>
<dbReference type="Gene3D" id="3.30.565.10">
    <property type="entry name" value="Histidine kinase-like ATPase, C-terminal domain"/>
    <property type="match status" value="1"/>
</dbReference>
<feature type="modified residue" description="4-aspartylphosphate" evidence="13">
    <location>
        <position position="703"/>
    </location>
</feature>
<evidence type="ECO:0000256" key="6">
    <source>
        <dbReference type="ARBA" id="ARBA00022692"/>
    </source>
</evidence>
<feature type="compositionally biased region" description="Acidic residues" evidence="14">
    <location>
        <begin position="1117"/>
        <end position="1126"/>
    </location>
</feature>
<evidence type="ECO:0000256" key="9">
    <source>
        <dbReference type="ARBA" id="ARBA00022989"/>
    </source>
</evidence>
<dbReference type="Pfam" id="PF02518">
    <property type="entry name" value="HATPase_c"/>
    <property type="match status" value="1"/>
</dbReference>
<evidence type="ECO:0000256" key="4">
    <source>
        <dbReference type="ARBA" id="ARBA00022475"/>
    </source>
</evidence>
<dbReference type="SMART" id="SM00388">
    <property type="entry name" value="HisKA"/>
    <property type="match status" value="1"/>
</dbReference>
<feature type="compositionally biased region" description="Basic and acidic residues" evidence="14">
    <location>
        <begin position="8"/>
        <end position="18"/>
    </location>
</feature>
<dbReference type="InterPro" id="IPR008207">
    <property type="entry name" value="Sig_transdc_His_kin_Hpt_dom"/>
</dbReference>
<dbReference type="InterPro" id="IPR036890">
    <property type="entry name" value="HATPase_C_sf"/>
</dbReference>
<feature type="region of interest" description="Disordered" evidence="14">
    <location>
        <begin position="1"/>
        <end position="20"/>
    </location>
</feature>
<dbReference type="CDD" id="cd16922">
    <property type="entry name" value="HATPase_EvgS-ArcB-TorS-like"/>
    <property type="match status" value="1"/>
</dbReference>
<feature type="domain" description="HPt" evidence="19">
    <location>
        <begin position="990"/>
        <end position="1098"/>
    </location>
</feature>
<feature type="modified residue" description="Phosphohistidine" evidence="12">
    <location>
        <position position="1029"/>
    </location>
</feature>
<feature type="region of interest" description="Disordered" evidence="14">
    <location>
        <begin position="922"/>
        <end position="988"/>
    </location>
</feature>
<evidence type="ECO:0000259" key="19">
    <source>
        <dbReference type="PROSITE" id="PS50894"/>
    </source>
</evidence>
<feature type="domain" description="Response regulatory" evidence="17">
    <location>
        <begin position="800"/>
        <end position="922"/>
    </location>
</feature>
<keyword evidence="5 13" id="KW-0597">Phosphoprotein</keyword>
<keyword evidence="21" id="KW-1185">Reference proteome</keyword>
<evidence type="ECO:0000256" key="12">
    <source>
        <dbReference type="PROSITE-ProRule" id="PRU00110"/>
    </source>
</evidence>
<dbReference type="InterPro" id="IPR036641">
    <property type="entry name" value="HPT_dom_sf"/>
</dbReference>
<keyword evidence="11 15" id="KW-0472">Membrane</keyword>
<organism evidence="20 21">
    <name type="scientific">Lujinxingia sediminis</name>
    <dbReference type="NCBI Taxonomy" id="2480984"/>
    <lineage>
        <taxon>Bacteria</taxon>
        <taxon>Deltaproteobacteria</taxon>
        <taxon>Bradymonadales</taxon>
        <taxon>Lujinxingiaceae</taxon>
        <taxon>Lujinxingia</taxon>
    </lineage>
</organism>
<dbReference type="Gene3D" id="3.30.450.350">
    <property type="entry name" value="CHASE domain"/>
    <property type="match status" value="1"/>
</dbReference>
<dbReference type="Gene3D" id="1.20.120.160">
    <property type="entry name" value="HPT domain"/>
    <property type="match status" value="1"/>
</dbReference>
<dbReference type="Pfam" id="PF00072">
    <property type="entry name" value="Response_reg"/>
    <property type="match status" value="2"/>
</dbReference>
<dbReference type="PROSITE" id="PS50110">
    <property type="entry name" value="RESPONSE_REGULATORY"/>
    <property type="match status" value="2"/>
</dbReference>
<dbReference type="InterPro" id="IPR006189">
    <property type="entry name" value="CHASE_dom"/>
</dbReference>
<evidence type="ECO:0000313" key="21">
    <source>
        <dbReference type="Proteomes" id="UP000282926"/>
    </source>
</evidence>
<dbReference type="PANTHER" id="PTHR45339:SF1">
    <property type="entry name" value="HYBRID SIGNAL TRANSDUCTION HISTIDINE KINASE J"/>
    <property type="match status" value="1"/>
</dbReference>
<keyword evidence="10" id="KW-0902">Two-component regulatory system</keyword>
<dbReference type="PANTHER" id="PTHR45339">
    <property type="entry name" value="HYBRID SIGNAL TRANSDUCTION HISTIDINE KINASE J"/>
    <property type="match status" value="1"/>
</dbReference>
<evidence type="ECO:0000259" key="16">
    <source>
        <dbReference type="PROSITE" id="PS50109"/>
    </source>
</evidence>
<comment type="catalytic activity">
    <reaction evidence="1">
        <text>ATP + protein L-histidine = ADP + protein N-phospho-L-histidine.</text>
        <dbReference type="EC" id="2.7.13.3"/>
    </reaction>
</comment>
<evidence type="ECO:0000256" key="2">
    <source>
        <dbReference type="ARBA" id="ARBA00004651"/>
    </source>
</evidence>
<dbReference type="SMART" id="SM01079">
    <property type="entry name" value="CHASE"/>
    <property type="match status" value="1"/>
</dbReference>
<evidence type="ECO:0000256" key="3">
    <source>
        <dbReference type="ARBA" id="ARBA00012438"/>
    </source>
</evidence>
<feature type="domain" description="Response regulatory" evidence="17">
    <location>
        <begin position="652"/>
        <end position="777"/>
    </location>
</feature>
<protein>
    <recommendedName>
        <fullName evidence="3">histidine kinase</fullName>
        <ecNumber evidence="3">2.7.13.3</ecNumber>
    </recommendedName>
</protein>
<dbReference type="SUPFAM" id="SSF47384">
    <property type="entry name" value="Homodimeric domain of signal transducing histidine kinase"/>
    <property type="match status" value="1"/>
</dbReference>
<dbReference type="InterPro" id="IPR001789">
    <property type="entry name" value="Sig_transdc_resp-reg_receiver"/>
</dbReference>